<keyword evidence="5 8" id="KW-0829">Tyrosine-protein kinase</keyword>
<evidence type="ECO:0000256" key="7">
    <source>
        <dbReference type="PROSITE-ProRule" id="PRU00191"/>
    </source>
</evidence>
<reference evidence="12 13" key="1">
    <citation type="submission" date="2023-08" db="EMBL/GenBank/DDBJ databases">
        <title>A Necator americanus chromosomal reference genome.</title>
        <authorList>
            <person name="Ilik V."/>
            <person name="Petrzelkova K.J."/>
            <person name="Pardy F."/>
            <person name="Fuh T."/>
            <person name="Niatou-Singa F.S."/>
            <person name="Gouil Q."/>
            <person name="Baker L."/>
            <person name="Ritchie M.E."/>
            <person name="Jex A.R."/>
            <person name="Gazzola D."/>
            <person name="Li H."/>
            <person name="Toshio Fujiwara R."/>
            <person name="Zhan B."/>
            <person name="Aroian R.V."/>
            <person name="Pafco B."/>
            <person name="Schwarz E.M."/>
        </authorList>
    </citation>
    <scope>NUCLEOTIDE SEQUENCE [LARGE SCALE GENOMIC DNA]</scope>
    <source>
        <strain evidence="12 13">Aroian</strain>
        <tissue evidence="12">Whole animal</tissue>
    </source>
</reference>
<dbReference type="Gene3D" id="3.30.505.10">
    <property type="entry name" value="SH2 domain"/>
    <property type="match status" value="1"/>
</dbReference>
<dbReference type="Pfam" id="PF00017">
    <property type="entry name" value="SH2"/>
    <property type="match status" value="1"/>
</dbReference>
<dbReference type="InterPro" id="IPR001245">
    <property type="entry name" value="Ser-Thr/Tyr_kinase_cat_dom"/>
</dbReference>
<dbReference type="SUPFAM" id="SSF56112">
    <property type="entry name" value="Protein kinase-like (PK-like)"/>
    <property type="match status" value="1"/>
</dbReference>
<dbReference type="SUPFAM" id="SSF55550">
    <property type="entry name" value="SH2 domain"/>
    <property type="match status" value="1"/>
</dbReference>
<dbReference type="PROSITE" id="PS00109">
    <property type="entry name" value="PROTEIN_KINASE_TYR"/>
    <property type="match status" value="1"/>
</dbReference>
<evidence type="ECO:0000256" key="4">
    <source>
        <dbReference type="ARBA" id="ARBA00022840"/>
    </source>
</evidence>
<keyword evidence="3 8" id="KW-0418">Kinase</keyword>
<dbReference type="Proteomes" id="UP001303046">
    <property type="component" value="Unassembled WGS sequence"/>
</dbReference>
<dbReference type="InterPro" id="IPR050198">
    <property type="entry name" value="Non-receptor_tyrosine_kinases"/>
</dbReference>
<feature type="region of interest" description="Disordered" evidence="9">
    <location>
        <begin position="600"/>
        <end position="643"/>
    </location>
</feature>
<comment type="similarity">
    <text evidence="8">Belongs to the protein kinase superfamily. Tyr protein kinase family.</text>
</comment>
<feature type="compositionally biased region" description="Basic and acidic residues" evidence="9">
    <location>
        <begin position="606"/>
        <end position="627"/>
    </location>
</feature>
<dbReference type="EMBL" id="JAVFWL010000001">
    <property type="protein sequence ID" value="KAK6725869.1"/>
    <property type="molecule type" value="Genomic_DNA"/>
</dbReference>
<accession>A0ABR1BH76</accession>
<evidence type="ECO:0000256" key="2">
    <source>
        <dbReference type="ARBA" id="ARBA00022741"/>
    </source>
</evidence>
<comment type="catalytic activity">
    <reaction evidence="6 8">
        <text>L-tyrosyl-[protein] + ATP = O-phospho-L-tyrosyl-[protein] + ADP + H(+)</text>
        <dbReference type="Rhea" id="RHEA:10596"/>
        <dbReference type="Rhea" id="RHEA-COMP:10136"/>
        <dbReference type="Rhea" id="RHEA-COMP:20101"/>
        <dbReference type="ChEBI" id="CHEBI:15378"/>
        <dbReference type="ChEBI" id="CHEBI:30616"/>
        <dbReference type="ChEBI" id="CHEBI:46858"/>
        <dbReference type="ChEBI" id="CHEBI:61978"/>
        <dbReference type="ChEBI" id="CHEBI:456216"/>
        <dbReference type="EC" id="2.7.10.2"/>
    </reaction>
</comment>
<keyword evidence="1 8" id="KW-0808">Transferase</keyword>
<evidence type="ECO:0000256" key="9">
    <source>
        <dbReference type="SAM" id="MobiDB-lite"/>
    </source>
</evidence>
<evidence type="ECO:0000313" key="13">
    <source>
        <dbReference type="Proteomes" id="UP001303046"/>
    </source>
</evidence>
<feature type="domain" description="Protein kinase" evidence="11">
    <location>
        <begin position="143"/>
        <end position="399"/>
    </location>
</feature>
<evidence type="ECO:0000259" key="10">
    <source>
        <dbReference type="PROSITE" id="PS50001"/>
    </source>
</evidence>
<keyword evidence="13" id="KW-1185">Reference proteome</keyword>
<evidence type="ECO:0000256" key="8">
    <source>
        <dbReference type="RuleBase" id="RU362096"/>
    </source>
</evidence>
<keyword evidence="2 8" id="KW-0547">Nucleotide-binding</keyword>
<name>A0ABR1BH76_NECAM</name>
<evidence type="ECO:0000256" key="3">
    <source>
        <dbReference type="ARBA" id="ARBA00022777"/>
    </source>
</evidence>
<dbReference type="Pfam" id="PF07714">
    <property type="entry name" value="PK_Tyr_Ser-Thr"/>
    <property type="match status" value="1"/>
</dbReference>
<protein>
    <recommendedName>
        <fullName evidence="8">Tyrosine-protein kinase</fullName>
        <ecNumber evidence="8">2.7.10.2</ecNumber>
    </recommendedName>
</protein>
<dbReference type="PRINTS" id="PR00109">
    <property type="entry name" value="TYRKINASE"/>
</dbReference>
<gene>
    <name evidence="12" type="primary">Necator_chrI.g406</name>
    <name evidence="12" type="ORF">RB195_004285</name>
</gene>
<evidence type="ECO:0000256" key="5">
    <source>
        <dbReference type="ARBA" id="ARBA00023137"/>
    </source>
</evidence>
<comment type="caution">
    <text evidence="12">The sequence shown here is derived from an EMBL/GenBank/DDBJ whole genome shotgun (WGS) entry which is preliminary data.</text>
</comment>
<dbReference type="InterPro" id="IPR008266">
    <property type="entry name" value="Tyr_kinase_AS"/>
</dbReference>
<dbReference type="SMART" id="SM00252">
    <property type="entry name" value="SH2"/>
    <property type="match status" value="1"/>
</dbReference>
<evidence type="ECO:0000256" key="1">
    <source>
        <dbReference type="ARBA" id="ARBA00022679"/>
    </source>
</evidence>
<dbReference type="InterPro" id="IPR000980">
    <property type="entry name" value="SH2"/>
</dbReference>
<feature type="compositionally biased region" description="Basic and acidic residues" evidence="9">
    <location>
        <begin position="518"/>
        <end position="528"/>
    </location>
</feature>
<dbReference type="PROSITE" id="PS50001">
    <property type="entry name" value="SH2"/>
    <property type="match status" value="1"/>
</dbReference>
<feature type="domain" description="SH2" evidence="10">
    <location>
        <begin position="21"/>
        <end position="131"/>
    </location>
</feature>
<dbReference type="SMART" id="SM00219">
    <property type="entry name" value="TyrKc"/>
    <property type="match status" value="1"/>
</dbReference>
<dbReference type="CDD" id="cd10361">
    <property type="entry name" value="SH2_Fps_family"/>
    <property type="match status" value="1"/>
</dbReference>
<dbReference type="InterPro" id="IPR000719">
    <property type="entry name" value="Prot_kinase_dom"/>
</dbReference>
<evidence type="ECO:0000259" key="11">
    <source>
        <dbReference type="PROSITE" id="PS50011"/>
    </source>
</evidence>
<organism evidence="12 13">
    <name type="scientific">Necator americanus</name>
    <name type="common">Human hookworm</name>
    <dbReference type="NCBI Taxonomy" id="51031"/>
    <lineage>
        <taxon>Eukaryota</taxon>
        <taxon>Metazoa</taxon>
        <taxon>Ecdysozoa</taxon>
        <taxon>Nematoda</taxon>
        <taxon>Chromadorea</taxon>
        <taxon>Rhabditida</taxon>
        <taxon>Rhabditina</taxon>
        <taxon>Rhabditomorpha</taxon>
        <taxon>Strongyloidea</taxon>
        <taxon>Ancylostomatidae</taxon>
        <taxon>Bunostominae</taxon>
        <taxon>Necator</taxon>
    </lineage>
</organism>
<dbReference type="InterPro" id="IPR020635">
    <property type="entry name" value="Tyr_kinase_cat_dom"/>
</dbReference>
<dbReference type="InterPro" id="IPR036860">
    <property type="entry name" value="SH2_dom_sf"/>
</dbReference>
<dbReference type="PANTHER" id="PTHR24418">
    <property type="entry name" value="TYROSINE-PROTEIN KINASE"/>
    <property type="match status" value="1"/>
</dbReference>
<evidence type="ECO:0000313" key="12">
    <source>
        <dbReference type="EMBL" id="KAK6725869.1"/>
    </source>
</evidence>
<dbReference type="EC" id="2.7.10.2" evidence="8"/>
<dbReference type="InterPro" id="IPR011009">
    <property type="entry name" value="Kinase-like_dom_sf"/>
</dbReference>
<dbReference type="Gene3D" id="1.10.510.10">
    <property type="entry name" value="Transferase(Phosphotransferase) domain 1"/>
    <property type="match status" value="1"/>
</dbReference>
<dbReference type="InterPro" id="IPR035849">
    <property type="entry name" value="Fes/Fps/Fer_SH2"/>
</dbReference>
<feature type="region of interest" description="Disordered" evidence="9">
    <location>
        <begin position="495"/>
        <end position="534"/>
    </location>
</feature>
<evidence type="ECO:0000256" key="6">
    <source>
        <dbReference type="ARBA" id="ARBA00051245"/>
    </source>
</evidence>
<dbReference type="PROSITE" id="PS50011">
    <property type="entry name" value="PROTEIN_KINASE_DOM"/>
    <property type="match status" value="1"/>
</dbReference>
<sequence>MVIVSIPNCENFDRTLVNYGYYHGLLPREDVPYLLQRNGDFLVRIAESEKTDAKMEMVLSVLHDPTGRFARVKKATNRANCILHLVIQSKIKAKYCIDNGAAFDSVNELIQYFSKNTIKVRRMDIRLGYAIPLAPWEIEAKHVTIGDILGGPGWLELRKCTIKVLGEDIRAVATIIHKSPLANEAVKELARQCRLLRELQYPCIIRFYGVCLVTQPCYFFMEFFSEGKLNLYLIKHRGNLKRDELLQMVMSAGWGLDYLHSQGILHRDLAARNCYYNKQMVKIGGFNLARKTLVYSMKSLRRFPIRWMAPESVQMFRFSQKSDVYAYGVLIYEIFSQCEPYEGRSAQEVKALIKKGKTNVFPAKTPKTLADYVKQQMWEINPNNRSNMKDIMEYLSKYTGFKLETGALGKLSVQRTLTAPVTNDVDFEVAAEEGAAQPHVVEGLVIGGGKPSPGTVLPKELDAKLLKKPRVKSVEKKKTVASKEEPKIPLQLEAKPLDKPAQTAAEQKKITTTAPQVTKEKEPEKKSAVQEQVVVKPEEEDTNIAGFANQAGDLLFAFGTALVQAFQGGTKTEAKSQINRLEEQKTQSLLVSEVTAPAPVALPEAMPKKTVPEPPKAEKKGQIEKQKPRSKMITNLKKAKKRG</sequence>
<keyword evidence="4 8" id="KW-0067">ATP-binding</keyword>
<proteinExistence type="inferred from homology"/>
<keyword evidence="7" id="KW-0727">SH2 domain</keyword>